<evidence type="ECO:0000313" key="5">
    <source>
        <dbReference type="Proteomes" id="UP001430149"/>
    </source>
</evidence>
<name>A0ABS2K6I8_9GAMM</name>
<feature type="transmembrane region" description="Helical" evidence="1">
    <location>
        <begin position="15"/>
        <end position="35"/>
    </location>
</feature>
<dbReference type="EMBL" id="JADIKE010000037">
    <property type="protein sequence ID" value="MBM7126499.1"/>
    <property type="molecule type" value="Genomic_DNA"/>
</dbReference>
<keyword evidence="1" id="KW-0812">Transmembrane</keyword>
<reference evidence="4" key="1">
    <citation type="submission" date="2020-10" db="EMBL/GenBank/DDBJ databases">
        <title>Phylogeny of dyella-like bacteria.</title>
        <authorList>
            <person name="Fu J."/>
        </authorList>
    </citation>
    <scope>NUCLEOTIDE SEQUENCE</scope>
    <source>
        <strain evidence="4">DHOC52</strain>
    </source>
</reference>
<feature type="domain" description="Type 4 fimbrial biogenesis protein PilX N-terminal" evidence="3">
    <location>
        <begin position="13"/>
        <end position="62"/>
    </location>
</feature>
<evidence type="ECO:0008006" key="6">
    <source>
        <dbReference type="Google" id="ProtNLM"/>
    </source>
</evidence>
<dbReference type="InterPro" id="IPR025205">
    <property type="entry name" value="PilX/PilW_C"/>
</dbReference>
<evidence type="ECO:0000259" key="3">
    <source>
        <dbReference type="Pfam" id="PF14341"/>
    </source>
</evidence>
<keyword evidence="1" id="KW-1133">Transmembrane helix</keyword>
<evidence type="ECO:0000259" key="2">
    <source>
        <dbReference type="Pfam" id="PF13681"/>
    </source>
</evidence>
<evidence type="ECO:0000256" key="1">
    <source>
        <dbReference type="SAM" id="Phobius"/>
    </source>
</evidence>
<dbReference type="Proteomes" id="UP001430149">
    <property type="component" value="Unassembled WGS sequence"/>
</dbReference>
<keyword evidence="1" id="KW-0472">Membrane</keyword>
<evidence type="ECO:0000313" key="4">
    <source>
        <dbReference type="EMBL" id="MBM7126499.1"/>
    </source>
</evidence>
<dbReference type="RefSeq" id="WP_204683046.1">
    <property type="nucleotide sequence ID" value="NZ_BSNR01000004.1"/>
</dbReference>
<dbReference type="Pfam" id="PF13681">
    <property type="entry name" value="PilX"/>
    <property type="match status" value="1"/>
</dbReference>
<feature type="domain" description="PilX/PilW C-terminal" evidence="2">
    <location>
        <begin position="100"/>
        <end position="182"/>
    </location>
</feature>
<dbReference type="Pfam" id="PF14341">
    <property type="entry name" value="PilX_N"/>
    <property type="match status" value="1"/>
</dbReference>
<proteinExistence type="predicted"/>
<accession>A0ABS2K6I8</accession>
<organism evidence="4 5">
    <name type="scientific">Dyella flava</name>
    <dbReference type="NCBI Taxonomy" id="1920170"/>
    <lineage>
        <taxon>Bacteria</taxon>
        <taxon>Pseudomonadati</taxon>
        <taxon>Pseudomonadota</taxon>
        <taxon>Gammaproteobacteria</taxon>
        <taxon>Lysobacterales</taxon>
        <taxon>Rhodanobacteraceae</taxon>
        <taxon>Dyella</taxon>
    </lineage>
</organism>
<comment type="caution">
    <text evidence="4">The sequence shown here is derived from an EMBL/GenBank/DDBJ whole genome shotgun (WGS) entry which is preliminary data.</text>
</comment>
<sequence length="187" mass="19955">MIALSSHSRNAQRGIVLPVTLIMLLVLTIASLVIVEQISSQTRMASNAAVANVNIQTAESGLDTVISELNSGAISTAQATYLADSGGFYYFEATNYSSSTPLPWESTATWNALTNSPPITCQGPSGSMQVTSCKYMIEMLPSVVPKGTTSSSPAKYYDYVFRITVRVVGPSQQGAVMLQTLYLLPNS</sequence>
<dbReference type="InterPro" id="IPR025746">
    <property type="entry name" value="PilX_N_dom"/>
</dbReference>
<keyword evidence="5" id="KW-1185">Reference proteome</keyword>
<gene>
    <name evidence="4" type="ORF">ISP19_14045</name>
</gene>
<protein>
    <recommendedName>
        <fullName evidence="6">Type IV pilus assembly protein PilX</fullName>
    </recommendedName>
</protein>